<proteinExistence type="predicted"/>
<accession>A0A397THM5</accession>
<protein>
    <submittedName>
        <fullName evidence="7">P-loop containing nucleoside triphosphate hydrolase protein</fullName>
    </submittedName>
</protein>
<dbReference type="Proteomes" id="UP000265703">
    <property type="component" value="Unassembled WGS sequence"/>
</dbReference>
<keyword evidence="4" id="KW-0067">ATP-binding</keyword>
<keyword evidence="8" id="KW-1185">Reference proteome</keyword>
<keyword evidence="1" id="KW-0547">Nucleotide-binding</keyword>
<name>A0A397THM5_9GLOM</name>
<evidence type="ECO:0000256" key="4">
    <source>
        <dbReference type="ARBA" id="ARBA00022840"/>
    </source>
</evidence>
<dbReference type="GO" id="GO:0005524">
    <property type="term" value="F:ATP binding"/>
    <property type="evidence" value="ECO:0007669"/>
    <property type="project" value="UniProtKB-KW"/>
</dbReference>
<keyword evidence="3" id="KW-0347">Helicase</keyword>
<dbReference type="GO" id="GO:0004386">
    <property type="term" value="F:helicase activity"/>
    <property type="evidence" value="ECO:0007669"/>
    <property type="project" value="UniProtKB-KW"/>
</dbReference>
<feature type="domain" description="UvrD-like helicase C-terminal" evidence="6">
    <location>
        <begin position="1010"/>
        <end position="1085"/>
    </location>
</feature>
<dbReference type="InterPro" id="IPR039904">
    <property type="entry name" value="TRANK1"/>
</dbReference>
<feature type="compositionally biased region" description="Basic and acidic residues" evidence="5">
    <location>
        <begin position="601"/>
        <end position="618"/>
    </location>
</feature>
<keyword evidence="2 7" id="KW-0378">Hydrolase</keyword>
<reference evidence="7 8" key="1">
    <citation type="submission" date="2018-06" db="EMBL/GenBank/DDBJ databases">
        <title>Comparative genomics reveals the genomic features of Rhizophagus irregularis, R. cerebriforme, R. diaphanum and Gigaspora rosea, and their symbiotic lifestyle signature.</title>
        <authorList>
            <person name="Morin E."/>
            <person name="San Clemente H."/>
            <person name="Chen E.C.H."/>
            <person name="De La Providencia I."/>
            <person name="Hainaut M."/>
            <person name="Kuo A."/>
            <person name="Kohler A."/>
            <person name="Murat C."/>
            <person name="Tang N."/>
            <person name="Roy S."/>
            <person name="Loubradou J."/>
            <person name="Henrissat B."/>
            <person name="Grigoriev I.V."/>
            <person name="Corradi N."/>
            <person name="Roux C."/>
            <person name="Martin F.M."/>
        </authorList>
    </citation>
    <scope>NUCLEOTIDE SEQUENCE [LARGE SCALE GENOMIC DNA]</scope>
    <source>
        <strain evidence="7 8">DAOM 227022</strain>
    </source>
</reference>
<evidence type="ECO:0000313" key="7">
    <source>
        <dbReference type="EMBL" id="RIA97760.1"/>
    </source>
</evidence>
<evidence type="ECO:0000313" key="8">
    <source>
        <dbReference type="Proteomes" id="UP000265703"/>
    </source>
</evidence>
<dbReference type="PANTHER" id="PTHR21529:SF4">
    <property type="entry name" value="TPR AND ANKYRIN REPEAT-CONTAINING PROTEIN 1"/>
    <property type="match status" value="1"/>
</dbReference>
<dbReference type="PANTHER" id="PTHR21529">
    <property type="entry name" value="MAMMARY TURMOR VIRUS RECEPTOR HOMOLOG 1, 2 MTVR1, 2"/>
    <property type="match status" value="1"/>
</dbReference>
<sequence>MDLIELLKDSNDDEQKQDILLKQCLKTSELDLDEFIDNLSRSFDIYLSTLHTFISHICNKYLRVNPKVDSRWYTLLANFTSSIITVVFMDNLHNSDLLGFCELLHKCIELLWWSCNKKKINQSHLAFQTIKLIFSAIMDTDGVLEVLVSEVYGRRCLKRILFDFNMINQIERVELLRAVDVIAALVEKCSEHKNDLSLSESFSVYKACTALMETLGNHQSANRKQADFHNNLKSLSIKDDLALLRMTVPQKLSDLPHFLLALEQRKIDSFSDLIGFLPCTSCHKRALNYMYPKKYVLEEEYATPECFRLPFEFDEEDYKLGPWDILLSEDTIKDLQQLESKPEVIRAVMKKLGHISSGEWNKYKLRSTVRTSAIPVYEVLLPDNGLKILWQIDYGFTIRSGSHTQLVKIWTVTANKERIDKILKNLLIVHTFMQSHLCKVERMGKNNNCLPMVFNEEQTKSSDKYRLNSLKSDDESLEIHKMLITNKFIPLSTNLYKSLVLGGLNFTFQVSEKEYEIINCPTSAIIIGRSGTGKTTCIVFRQIASYLNSQLSPDDKVFHKRQIFITMSPNLRHRVKKYFDNIRESAILARTKMTNAQFREYREKKDEESGIESKMHEEKDEEEELNGIPDSFNHLQLTDKYFPLFITFDKFSKMLQGTYGISNRDITKQKKYDTDNIDSFDKGKFEPNRKSSFINTEDKNFVDYNRFQKKYWPSLNDRCRQKFDCVLVYSEFSIIKGSNPEVDYLSREDYRNISIKKYPAFTYNRDLIYDLFLQYEKMKARNDDYDSMDRTLAISHCAKKKTLGGLHIHEVYIDECQDNHIVDIALILKVFELANSIFLAGDIAQCIARGSSFRFQDLRALMYKWELTRTPTNHRSVLKPKKFELNFNYRSHNGILRLANSVVKLIRDFFPNSIDPLSPEHSEVDGPQPIIFDGFQEKHFSSFFVGNKENEQNEHSFTYSICMDTKCRKQTTLSQKQSSFIEFGADQVIIVRDDETKLYVMKLIGKAGLVMTVFEAKGMEFNDVLLYNFFTDSPACRKWRVILSALSENSDPVPTFSYEKHYILSSELKHLYVAITRARQRIWICEENKERFT</sequence>
<dbReference type="GO" id="GO:0016787">
    <property type="term" value="F:hydrolase activity"/>
    <property type="evidence" value="ECO:0007669"/>
    <property type="project" value="UniProtKB-KW"/>
</dbReference>
<dbReference type="Gene3D" id="3.40.50.300">
    <property type="entry name" value="P-loop containing nucleotide triphosphate hydrolases"/>
    <property type="match status" value="2"/>
</dbReference>
<evidence type="ECO:0000256" key="2">
    <source>
        <dbReference type="ARBA" id="ARBA00022801"/>
    </source>
</evidence>
<dbReference type="OrthoDB" id="3156807at2759"/>
<evidence type="ECO:0000256" key="1">
    <source>
        <dbReference type="ARBA" id="ARBA00022741"/>
    </source>
</evidence>
<dbReference type="Pfam" id="PF13361">
    <property type="entry name" value="UvrD_C"/>
    <property type="match status" value="1"/>
</dbReference>
<evidence type="ECO:0000256" key="3">
    <source>
        <dbReference type="ARBA" id="ARBA00022806"/>
    </source>
</evidence>
<comment type="caution">
    <text evidence="7">The sequence shown here is derived from an EMBL/GenBank/DDBJ whole genome shotgun (WGS) entry which is preliminary data.</text>
</comment>
<evidence type="ECO:0000256" key="5">
    <source>
        <dbReference type="SAM" id="MobiDB-lite"/>
    </source>
</evidence>
<dbReference type="EMBL" id="QKYT01000025">
    <property type="protein sequence ID" value="RIA97760.1"/>
    <property type="molecule type" value="Genomic_DNA"/>
</dbReference>
<feature type="region of interest" description="Disordered" evidence="5">
    <location>
        <begin position="601"/>
        <end position="625"/>
    </location>
</feature>
<dbReference type="AlphaFoldDB" id="A0A397THM5"/>
<dbReference type="STRING" id="658196.A0A397THM5"/>
<evidence type="ECO:0000259" key="6">
    <source>
        <dbReference type="Pfam" id="PF13361"/>
    </source>
</evidence>
<dbReference type="SUPFAM" id="SSF52540">
    <property type="entry name" value="P-loop containing nucleoside triphosphate hydrolases"/>
    <property type="match status" value="1"/>
</dbReference>
<dbReference type="InterPro" id="IPR014017">
    <property type="entry name" value="DNA_helicase_UvrD-like_C"/>
</dbReference>
<gene>
    <name evidence="7" type="ORF">C1645_228059</name>
</gene>
<dbReference type="InterPro" id="IPR027417">
    <property type="entry name" value="P-loop_NTPase"/>
</dbReference>
<organism evidence="7 8">
    <name type="scientific">Glomus cerebriforme</name>
    <dbReference type="NCBI Taxonomy" id="658196"/>
    <lineage>
        <taxon>Eukaryota</taxon>
        <taxon>Fungi</taxon>
        <taxon>Fungi incertae sedis</taxon>
        <taxon>Mucoromycota</taxon>
        <taxon>Glomeromycotina</taxon>
        <taxon>Glomeromycetes</taxon>
        <taxon>Glomerales</taxon>
        <taxon>Glomeraceae</taxon>
        <taxon>Glomus</taxon>
    </lineage>
</organism>